<evidence type="ECO:0000313" key="2">
    <source>
        <dbReference type="Proteomes" id="UP000033636"/>
    </source>
</evidence>
<evidence type="ECO:0000313" key="1">
    <source>
        <dbReference type="EMBL" id="MFB6490947.1"/>
    </source>
</evidence>
<gene>
    <name evidence="1" type="ORF">TU35_006865</name>
</gene>
<protein>
    <submittedName>
        <fullName evidence="1">Uncharacterized protein</fullName>
    </submittedName>
</protein>
<organism evidence="1 2">
    <name type="scientific">Thermoproteus sp. AZ2</name>
    <dbReference type="NCBI Taxonomy" id="1609232"/>
    <lineage>
        <taxon>Archaea</taxon>
        <taxon>Thermoproteota</taxon>
        <taxon>Thermoprotei</taxon>
        <taxon>Thermoproteales</taxon>
        <taxon>Thermoproteaceae</taxon>
        <taxon>Thermoproteus</taxon>
    </lineage>
</organism>
<name>A0ACC6V1K9_9CREN</name>
<proteinExistence type="predicted"/>
<dbReference type="EMBL" id="JZWT02000017">
    <property type="protein sequence ID" value="MFB6490947.1"/>
    <property type="molecule type" value="Genomic_DNA"/>
</dbReference>
<dbReference type="Proteomes" id="UP000033636">
    <property type="component" value="Unassembled WGS sequence"/>
</dbReference>
<accession>A0ACC6V1K9</accession>
<comment type="caution">
    <text evidence="1">The sequence shown here is derived from an EMBL/GenBank/DDBJ whole genome shotgun (WGS) entry which is preliminary data.</text>
</comment>
<reference evidence="1" key="1">
    <citation type="submission" date="2024-07" db="EMBL/GenBank/DDBJ databases">
        <title>Metagenome and Metagenome-Assembled Genomes of Archaea from a hot spring from the geothermal field of Los Azufres, Mexico.</title>
        <authorList>
            <person name="Marin-Paredes R."/>
            <person name="Martinez-Romero E."/>
            <person name="Servin-Garciduenas L.E."/>
        </authorList>
    </citation>
    <scope>NUCLEOTIDE SEQUENCE</scope>
</reference>
<sequence>MLLIPNLIIAFLSLYVVIRAAQAYRALGEARLALLALGEALFAGALLLEGLAGAIAMPGLLRALLPLFASSQLLLLAALLILAIAVTPSQLYAALLAPFPAHLEARRIGLIPLANAALSAYIAVVLLYGYIQRRGNIWMPLAFAAFSASIILSPLHTTALVLRVLTTAFLAAGVSYAEAKAK</sequence>